<feature type="region of interest" description="Disordered" evidence="7">
    <location>
        <begin position="164"/>
        <end position="192"/>
    </location>
</feature>
<gene>
    <name evidence="10" type="ORF">R54839_PPFHFPJH_01183</name>
</gene>
<dbReference type="SUPFAM" id="SSF54001">
    <property type="entry name" value="Cysteine proteinases"/>
    <property type="match status" value="1"/>
</dbReference>
<feature type="compositionally biased region" description="Polar residues" evidence="7">
    <location>
        <begin position="242"/>
        <end position="265"/>
    </location>
</feature>
<feature type="domain" description="NlpC/P60" evidence="9">
    <location>
        <begin position="381"/>
        <end position="528"/>
    </location>
</feature>
<dbReference type="InterPro" id="IPR036779">
    <property type="entry name" value="LysM_dom_sf"/>
</dbReference>
<dbReference type="Proteomes" id="UP001314261">
    <property type="component" value="Unassembled WGS sequence"/>
</dbReference>
<feature type="compositionally biased region" description="Low complexity" evidence="7">
    <location>
        <begin position="271"/>
        <end position="305"/>
    </location>
</feature>
<evidence type="ECO:0000256" key="7">
    <source>
        <dbReference type="SAM" id="MobiDB-lite"/>
    </source>
</evidence>
<feature type="compositionally biased region" description="Low complexity" evidence="7">
    <location>
        <begin position="224"/>
        <end position="241"/>
    </location>
</feature>
<evidence type="ECO:0000256" key="3">
    <source>
        <dbReference type="ARBA" id="ARBA00022729"/>
    </source>
</evidence>
<evidence type="ECO:0000256" key="4">
    <source>
        <dbReference type="ARBA" id="ARBA00022737"/>
    </source>
</evidence>
<sequence>MKNKKKKAPRQRQVVSFGASALAATGAVMAGSALVNFSTASANDLSTGNDKTTTQTSWTANSVATVQQAVQKQGVSQLADYQVQWGDTLSAIAQAFQTTPDTAAGELGLTDHGLLIAGQKLGQQAELIQKLQAAGLLNGNQQAVQADFGHGDQNLVIVQPGTPTVSTEANQQSNGQNTNQEGQPSVAVQPVVSSAEQAKTIVNQTTEAATQTTQPQSGQAAQSNAKTATATAEQNATNGNASQSGTKQTNNSVASQGQEATNSTAEVADGQAAPAQAQQTTACQTTAAEQPTAQPVAQQTSTTAADAPTTLSADATQSQPVVTPMANPVATGQVDQAEPAVANQEEPTVPTNTEATAAVGGADEAGQATAVPTANTTTGQGVDSEAVINWFYNHMGQLTYDMSGSRNGTDGTADCSGSMTEALYEAGASKPAYLYNTDTLPNYLTQNGYQLIANNQPWDAQRGDIVIWGTPGASAGSAGHVQVMTDGQNAISVNYAHGEQEGAAVSVWNYQTAYAYNGGNMDYAVYRQ</sequence>
<dbReference type="Pfam" id="PF01476">
    <property type="entry name" value="LysM"/>
    <property type="match status" value="1"/>
</dbReference>
<feature type="compositionally biased region" description="Low complexity" evidence="7">
    <location>
        <begin position="206"/>
        <end position="216"/>
    </location>
</feature>
<dbReference type="RefSeq" id="WP_187753834.1">
    <property type="nucleotide sequence ID" value="NZ_CAUZLK010000006.1"/>
</dbReference>
<dbReference type="InterPro" id="IPR000064">
    <property type="entry name" value="NLP_P60_dom"/>
</dbReference>
<dbReference type="CDD" id="cd00118">
    <property type="entry name" value="LysM"/>
    <property type="match status" value="1"/>
</dbReference>
<feature type="chain" id="PRO_5046805580" evidence="8">
    <location>
        <begin position="31"/>
        <end position="528"/>
    </location>
</feature>
<evidence type="ECO:0000256" key="5">
    <source>
        <dbReference type="ARBA" id="ARBA00022801"/>
    </source>
</evidence>
<keyword evidence="2" id="KW-0645">Protease</keyword>
<evidence type="ECO:0000256" key="1">
    <source>
        <dbReference type="ARBA" id="ARBA00007074"/>
    </source>
</evidence>
<feature type="compositionally biased region" description="Polar residues" evidence="7">
    <location>
        <begin position="164"/>
        <end position="182"/>
    </location>
</feature>
<dbReference type="InterPro" id="IPR038765">
    <property type="entry name" value="Papain-like_cys_pep_sf"/>
</dbReference>
<keyword evidence="3 8" id="KW-0732">Signal</keyword>
<keyword evidence="5" id="KW-0378">Hydrolase</keyword>
<feature type="region of interest" description="Disordered" evidence="7">
    <location>
        <begin position="206"/>
        <end position="321"/>
    </location>
</feature>
<keyword evidence="4" id="KW-0677">Repeat</keyword>
<evidence type="ECO:0000256" key="2">
    <source>
        <dbReference type="ARBA" id="ARBA00022670"/>
    </source>
</evidence>
<dbReference type="EMBL" id="CAUZLR010000007">
    <property type="protein sequence ID" value="CAK1247246.1"/>
    <property type="molecule type" value="Genomic_DNA"/>
</dbReference>
<evidence type="ECO:0000259" key="9">
    <source>
        <dbReference type="PROSITE" id="PS51935"/>
    </source>
</evidence>
<dbReference type="PROSITE" id="PS51935">
    <property type="entry name" value="NLPC_P60"/>
    <property type="match status" value="1"/>
</dbReference>
<keyword evidence="6" id="KW-0788">Thiol protease</keyword>
<accession>A0ABN9YUR6</accession>
<evidence type="ECO:0000256" key="8">
    <source>
        <dbReference type="SAM" id="SignalP"/>
    </source>
</evidence>
<feature type="signal peptide" evidence="8">
    <location>
        <begin position="1"/>
        <end position="30"/>
    </location>
</feature>
<comment type="caution">
    <text evidence="10">The sequence shown here is derived from an EMBL/GenBank/DDBJ whole genome shotgun (WGS) entry which is preliminary data.</text>
</comment>
<dbReference type="InterPro" id="IPR018392">
    <property type="entry name" value="LysM"/>
</dbReference>
<dbReference type="InterPro" id="IPR008044">
    <property type="entry name" value="Phage_lysin"/>
</dbReference>
<dbReference type="Gene3D" id="3.90.1720.10">
    <property type="entry name" value="endopeptidase domain like (from Nostoc punctiforme)"/>
    <property type="match status" value="1"/>
</dbReference>
<reference evidence="10 11" key="1">
    <citation type="submission" date="2023-10" db="EMBL/GenBank/DDBJ databases">
        <authorList>
            <person name="Botero Cardona J."/>
        </authorList>
    </citation>
    <scope>NUCLEOTIDE SEQUENCE [LARGE SCALE GENOMIC DNA]</scope>
    <source>
        <strain evidence="10 11">R-54839</strain>
    </source>
</reference>
<evidence type="ECO:0000313" key="11">
    <source>
        <dbReference type="Proteomes" id="UP001314261"/>
    </source>
</evidence>
<feature type="compositionally biased region" description="Polar residues" evidence="7">
    <location>
        <begin position="309"/>
        <end position="321"/>
    </location>
</feature>
<name>A0ABN9YUR6_9LACO</name>
<keyword evidence="11" id="KW-1185">Reference proteome</keyword>
<organism evidence="10 11">
    <name type="scientific">Fructobacillus fructosus</name>
    <dbReference type="NCBI Taxonomy" id="1631"/>
    <lineage>
        <taxon>Bacteria</taxon>
        <taxon>Bacillati</taxon>
        <taxon>Bacillota</taxon>
        <taxon>Bacilli</taxon>
        <taxon>Lactobacillales</taxon>
        <taxon>Lactobacillaceae</taxon>
        <taxon>Fructobacillus</taxon>
    </lineage>
</organism>
<proteinExistence type="inferred from homology"/>
<feature type="compositionally biased region" description="Low complexity" evidence="7">
    <location>
        <begin position="183"/>
        <end position="192"/>
    </location>
</feature>
<protein>
    <submittedName>
        <fullName evidence="10">NlpC_P60 family (NlpC)</fullName>
    </submittedName>
</protein>
<comment type="similarity">
    <text evidence="1">Belongs to the peptidase C40 family.</text>
</comment>
<dbReference type="Pfam" id="PF05382">
    <property type="entry name" value="Amidase_5"/>
    <property type="match status" value="1"/>
</dbReference>
<evidence type="ECO:0000313" key="10">
    <source>
        <dbReference type="EMBL" id="CAK1247246.1"/>
    </source>
</evidence>
<evidence type="ECO:0000256" key="6">
    <source>
        <dbReference type="ARBA" id="ARBA00022807"/>
    </source>
</evidence>
<dbReference type="Gene3D" id="3.10.350.10">
    <property type="entry name" value="LysM domain"/>
    <property type="match status" value="1"/>
</dbReference>